<dbReference type="PANTHER" id="PTHR30204">
    <property type="entry name" value="REDOX-CYCLING DRUG-SENSING TRANSCRIPTIONAL ACTIVATOR SOXR"/>
    <property type="match status" value="1"/>
</dbReference>
<dbReference type="InterPro" id="IPR047057">
    <property type="entry name" value="MerR_fam"/>
</dbReference>
<evidence type="ECO:0000259" key="5">
    <source>
        <dbReference type="PROSITE" id="PS50937"/>
    </source>
</evidence>
<evidence type="ECO:0000256" key="4">
    <source>
        <dbReference type="ARBA" id="ARBA00023163"/>
    </source>
</evidence>
<keyword evidence="7" id="KW-1185">Reference proteome</keyword>
<keyword evidence="4" id="KW-0804">Transcription</keyword>
<dbReference type="SUPFAM" id="SSF46955">
    <property type="entry name" value="Putative DNA-binding domain"/>
    <property type="match status" value="1"/>
</dbReference>
<evidence type="ECO:0000256" key="1">
    <source>
        <dbReference type="ARBA" id="ARBA00023015"/>
    </source>
</evidence>
<accession>A0ABW1DNP0</accession>
<keyword evidence="1" id="KW-0805">Transcription regulation</keyword>
<evidence type="ECO:0000256" key="3">
    <source>
        <dbReference type="ARBA" id="ARBA00023159"/>
    </source>
</evidence>
<name>A0ABW1DNP0_9DEIO</name>
<dbReference type="Gene3D" id="1.10.490.50">
    <property type="entry name" value="Antibiotic binding domain of TipA-like multidrug resistance regulators"/>
    <property type="match status" value="1"/>
</dbReference>
<evidence type="ECO:0000313" key="6">
    <source>
        <dbReference type="EMBL" id="MFC5848744.1"/>
    </source>
</evidence>
<dbReference type="PROSITE" id="PS50937">
    <property type="entry name" value="HTH_MERR_2"/>
    <property type="match status" value="1"/>
</dbReference>
<dbReference type="CDD" id="cd01106">
    <property type="entry name" value="HTH_TipAL-Mta"/>
    <property type="match status" value="1"/>
</dbReference>
<gene>
    <name evidence="6" type="ORF">ACFPQ6_10520</name>
</gene>
<dbReference type="PRINTS" id="PR00040">
    <property type="entry name" value="HTHMERR"/>
</dbReference>
<sequence>MQTTAETRWTVGEVAELTGVSIRTLHHYDDLDLLRPSARSAANYRLYRPADLERLRRILTWRELGFSLAEVGRLLGASAAEERRALELQAALLGERLRQTERRLRAVTSLLGAAARQGAPMTREELKEMFGTFDHGRYEDEVQERWGDTEAYRQSRERTRKYTKADWEQIKAEMEAINARYVALMDAGTPPGSPEAAEVARAQRDHFDRWYYDCSPQMLRSVSNLWVEDERFTRNIDALRPGLAAYQHAAVQAWAGQGEA</sequence>
<reference evidence="7" key="1">
    <citation type="journal article" date="2019" name="Int. J. Syst. Evol. Microbiol.">
        <title>The Global Catalogue of Microorganisms (GCM) 10K type strain sequencing project: providing services to taxonomists for standard genome sequencing and annotation.</title>
        <authorList>
            <consortium name="The Broad Institute Genomics Platform"/>
            <consortium name="The Broad Institute Genome Sequencing Center for Infectious Disease"/>
            <person name="Wu L."/>
            <person name="Ma J."/>
        </authorList>
    </citation>
    <scope>NUCLEOTIDE SEQUENCE [LARGE SCALE GENOMIC DNA]</scope>
    <source>
        <strain evidence="7">CGMCC 1.15053</strain>
    </source>
</reference>
<dbReference type="Gene3D" id="1.10.1660.10">
    <property type="match status" value="1"/>
</dbReference>
<dbReference type="InterPro" id="IPR000551">
    <property type="entry name" value="MerR-type_HTH_dom"/>
</dbReference>
<feature type="domain" description="HTH merR-type" evidence="5">
    <location>
        <begin position="8"/>
        <end position="77"/>
    </location>
</feature>
<dbReference type="InterPro" id="IPR036244">
    <property type="entry name" value="TipA-like_antibiotic-bd"/>
</dbReference>
<keyword evidence="2" id="KW-0238">DNA-binding</keyword>
<evidence type="ECO:0000313" key="7">
    <source>
        <dbReference type="Proteomes" id="UP001595979"/>
    </source>
</evidence>
<evidence type="ECO:0000256" key="2">
    <source>
        <dbReference type="ARBA" id="ARBA00023125"/>
    </source>
</evidence>
<keyword evidence="3" id="KW-0010">Activator</keyword>
<organism evidence="6 7">
    <name type="scientific">Deinococcus petrolearius</name>
    <dbReference type="NCBI Taxonomy" id="1751295"/>
    <lineage>
        <taxon>Bacteria</taxon>
        <taxon>Thermotogati</taxon>
        <taxon>Deinococcota</taxon>
        <taxon>Deinococci</taxon>
        <taxon>Deinococcales</taxon>
        <taxon>Deinococcaceae</taxon>
        <taxon>Deinococcus</taxon>
    </lineage>
</organism>
<dbReference type="Proteomes" id="UP001595979">
    <property type="component" value="Unassembled WGS sequence"/>
</dbReference>
<dbReference type="EMBL" id="JBHSOH010000010">
    <property type="protein sequence ID" value="MFC5848744.1"/>
    <property type="molecule type" value="Genomic_DNA"/>
</dbReference>
<dbReference type="Pfam" id="PF07739">
    <property type="entry name" value="TipAS"/>
    <property type="match status" value="1"/>
</dbReference>
<dbReference type="SMART" id="SM00422">
    <property type="entry name" value="HTH_MERR"/>
    <property type="match status" value="1"/>
</dbReference>
<proteinExistence type="predicted"/>
<dbReference type="InterPro" id="IPR009061">
    <property type="entry name" value="DNA-bd_dom_put_sf"/>
</dbReference>
<dbReference type="Pfam" id="PF13411">
    <property type="entry name" value="MerR_1"/>
    <property type="match status" value="1"/>
</dbReference>
<protein>
    <submittedName>
        <fullName evidence="6">MerR family transcriptional regulator</fullName>
    </submittedName>
</protein>
<dbReference type="InterPro" id="IPR012925">
    <property type="entry name" value="TipAS_dom"/>
</dbReference>
<dbReference type="PANTHER" id="PTHR30204:SF90">
    <property type="entry name" value="HTH-TYPE TRANSCRIPTIONAL ACTIVATOR MTA"/>
    <property type="match status" value="1"/>
</dbReference>
<dbReference type="SUPFAM" id="SSF89082">
    <property type="entry name" value="Antibiotic binding domain of TipA-like multidrug resistance regulators"/>
    <property type="match status" value="1"/>
</dbReference>
<dbReference type="PROSITE" id="PS00552">
    <property type="entry name" value="HTH_MERR_1"/>
    <property type="match status" value="1"/>
</dbReference>
<dbReference type="RefSeq" id="WP_380049072.1">
    <property type="nucleotide sequence ID" value="NZ_JBHSOH010000010.1"/>
</dbReference>
<comment type="caution">
    <text evidence="6">The sequence shown here is derived from an EMBL/GenBank/DDBJ whole genome shotgun (WGS) entry which is preliminary data.</text>
</comment>